<comment type="similarity">
    <text evidence="1">Belongs to the CapA family.</text>
</comment>
<dbReference type="PANTHER" id="PTHR33393">
    <property type="entry name" value="POLYGLUTAMINE SYNTHESIS ACCESSORY PROTEIN RV0574C-RELATED"/>
    <property type="match status" value="1"/>
</dbReference>
<organism evidence="3 4">
    <name type="scientific">Candidatus Taylorbacteria bacterium RIFCSPLOWO2_02_FULL_46_40</name>
    <dbReference type="NCBI Taxonomy" id="1802329"/>
    <lineage>
        <taxon>Bacteria</taxon>
        <taxon>Candidatus Tayloriibacteriota</taxon>
    </lineage>
</organism>
<dbReference type="Pfam" id="PF09587">
    <property type="entry name" value="PGA_cap"/>
    <property type="match status" value="1"/>
</dbReference>
<proteinExistence type="inferred from homology"/>
<evidence type="ECO:0000313" key="4">
    <source>
        <dbReference type="Proteomes" id="UP000176429"/>
    </source>
</evidence>
<evidence type="ECO:0000313" key="3">
    <source>
        <dbReference type="EMBL" id="OHA41510.1"/>
    </source>
</evidence>
<feature type="domain" description="Capsule synthesis protein CapA" evidence="2">
    <location>
        <begin position="60"/>
        <end position="286"/>
    </location>
</feature>
<sequence>MRIALSFLLVASVVIFVLTFMPKGFSESSDNLAAVAFQIISDGDSIMEVEEIPTQGPKASILFVGDIMLGRDIESKRDKRGGDYPFGNVTAEFDKYDLVFGNLEGPILSDHKKTQAGSMSFSFDESAAESLSKAGVDIVSLSNNHTADQGQSGLIETINFLTDQSVLPSGHPNVIRREDVTYANLNGYQIVFVSLNFTYGYGGLDSAASLVRELRGDSQEAFLVVSVHWGDEYQTKSNARQREAARLLIDNGVDLIIGSHPHVVQEMETYKSKLIFYSLGNFIFDQYFSADTQKGLAVGIEIEGERVTVRPISVEIVQGQPRFVNN</sequence>
<evidence type="ECO:0000259" key="2">
    <source>
        <dbReference type="SMART" id="SM00854"/>
    </source>
</evidence>
<dbReference type="InterPro" id="IPR052169">
    <property type="entry name" value="CW_Biosynth-Accessory"/>
</dbReference>
<dbReference type="Proteomes" id="UP000176429">
    <property type="component" value="Unassembled WGS sequence"/>
</dbReference>
<dbReference type="Gene3D" id="3.60.21.10">
    <property type="match status" value="1"/>
</dbReference>
<dbReference type="InterPro" id="IPR029052">
    <property type="entry name" value="Metallo-depent_PP-like"/>
</dbReference>
<dbReference type="InterPro" id="IPR019079">
    <property type="entry name" value="Capsule_synth_CapA"/>
</dbReference>
<dbReference type="EMBL" id="MHSH01000025">
    <property type="protein sequence ID" value="OHA41510.1"/>
    <property type="molecule type" value="Genomic_DNA"/>
</dbReference>
<dbReference type="CDD" id="cd07381">
    <property type="entry name" value="MPP_CapA"/>
    <property type="match status" value="1"/>
</dbReference>
<accession>A0A1G2NZK6</accession>
<name>A0A1G2NZK6_9BACT</name>
<dbReference type="SMART" id="SM00854">
    <property type="entry name" value="PGA_cap"/>
    <property type="match status" value="1"/>
</dbReference>
<comment type="caution">
    <text evidence="3">The sequence shown here is derived from an EMBL/GenBank/DDBJ whole genome shotgun (WGS) entry which is preliminary data.</text>
</comment>
<evidence type="ECO:0000256" key="1">
    <source>
        <dbReference type="ARBA" id="ARBA00005662"/>
    </source>
</evidence>
<protein>
    <recommendedName>
        <fullName evidence="2">Capsule synthesis protein CapA domain-containing protein</fullName>
    </recommendedName>
</protein>
<dbReference type="AlphaFoldDB" id="A0A1G2NZK6"/>
<reference evidence="3 4" key="1">
    <citation type="journal article" date="2016" name="Nat. Commun.">
        <title>Thousands of microbial genomes shed light on interconnected biogeochemical processes in an aquifer system.</title>
        <authorList>
            <person name="Anantharaman K."/>
            <person name="Brown C.T."/>
            <person name="Hug L.A."/>
            <person name="Sharon I."/>
            <person name="Castelle C.J."/>
            <person name="Probst A.J."/>
            <person name="Thomas B.C."/>
            <person name="Singh A."/>
            <person name="Wilkins M.J."/>
            <person name="Karaoz U."/>
            <person name="Brodie E.L."/>
            <person name="Williams K.H."/>
            <person name="Hubbard S.S."/>
            <person name="Banfield J.F."/>
        </authorList>
    </citation>
    <scope>NUCLEOTIDE SEQUENCE [LARGE SCALE GENOMIC DNA]</scope>
</reference>
<gene>
    <name evidence="3" type="ORF">A3H68_01680</name>
</gene>
<dbReference type="SUPFAM" id="SSF56300">
    <property type="entry name" value="Metallo-dependent phosphatases"/>
    <property type="match status" value="1"/>
</dbReference>
<dbReference type="PANTHER" id="PTHR33393:SF11">
    <property type="entry name" value="POLYGLUTAMINE SYNTHESIS ACCESSORY PROTEIN RV0574C-RELATED"/>
    <property type="match status" value="1"/>
</dbReference>